<protein>
    <submittedName>
        <fullName evidence="2">Saccharopine dehydrogenase NADP-binding domain-containing protein</fullName>
    </submittedName>
</protein>
<evidence type="ECO:0000313" key="2">
    <source>
        <dbReference type="EMBL" id="XBW08681.1"/>
    </source>
</evidence>
<dbReference type="RefSeq" id="WP_350258881.1">
    <property type="nucleotide sequence ID" value="NZ_CP138335.1"/>
</dbReference>
<dbReference type="PANTHER" id="PTHR43781:SF1">
    <property type="entry name" value="SACCHAROPINE DEHYDROGENASE"/>
    <property type="match status" value="1"/>
</dbReference>
<dbReference type="KEGG" id="sapp:SAC06_03745"/>
<sequence>MKQIVLLGATGYAGGLVLSALLGRGLRPVLAGSNPQKLAALAAAHGDLPFQVAAATDLASVRSLVGPGDVLITTVGPFQQLGVTVARAAAEQGAHYIDSTGEVDFSRLITSRHHQQAQAAGAVMLSAFGNDYVPGFLAAGHAIQEGGPEVQALEIGYFIDGSLNGGKGLSQGTRKTAAEGLLEPVLERSHGRLVRRRAGSRTQTFHAGGKRKAAVLASGTEVLYLTNDFPQVQSVAVYNGWFPSTSRIMPALALALSALRRTEIGTRAVKSILSRTVGPAGGPDADERSLTGARTVAIAKDSAGQTLAEVQVTGPNVYDLTGELMAWAAEKLARGEFANSGVISPIEAFGFDELVQGCRELGLVRTR</sequence>
<name>A0AAU7V9A3_9ACTO</name>
<dbReference type="AlphaFoldDB" id="A0AAU7V9A3"/>
<feature type="domain" description="Saccharopine dehydrogenase NADP binding" evidence="1">
    <location>
        <begin position="4"/>
        <end position="123"/>
    </location>
</feature>
<accession>A0AAU7V9A3</accession>
<evidence type="ECO:0000259" key="1">
    <source>
        <dbReference type="Pfam" id="PF03435"/>
    </source>
</evidence>
<dbReference type="SUPFAM" id="SSF51735">
    <property type="entry name" value="NAD(P)-binding Rossmann-fold domains"/>
    <property type="match status" value="1"/>
</dbReference>
<proteinExistence type="predicted"/>
<organism evidence="2">
    <name type="scientific">Scrofimicrobium appendicitidis</name>
    <dbReference type="NCBI Taxonomy" id="3079930"/>
    <lineage>
        <taxon>Bacteria</taxon>
        <taxon>Bacillati</taxon>
        <taxon>Actinomycetota</taxon>
        <taxon>Actinomycetes</taxon>
        <taxon>Actinomycetales</taxon>
        <taxon>Actinomycetaceae</taxon>
        <taxon>Scrofimicrobium</taxon>
    </lineage>
</organism>
<dbReference type="EMBL" id="CP138335">
    <property type="protein sequence ID" value="XBW08681.1"/>
    <property type="molecule type" value="Genomic_DNA"/>
</dbReference>
<dbReference type="InterPro" id="IPR036291">
    <property type="entry name" value="NAD(P)-bd_dom_sf"/>
</dbReference>
<dbReference type="PANTHER" id="PTHR43781">
    <property type="entry name" value="SACCHAROPINE DEHYDROGENASE"/>
    <property type="match status" value="1"/>
</dbReference>
<reference evidence="2" key="1">
    <citation type="submission" date="2023-11" db="EMBL/GenBank/DDBJ databases">
        <title>Scrofimicrobium hongkongense sp. nov., isolated from a patient with peritonitis.</title>
        <authorList>
            <person name="Lao H.Y."/>
            <person name="Wong A.Y.P."/>
            <person name="Ng T.L."/>
            <person name="Wong R.Y.L."/>
            <person name="Yau M.C.Y."/>
            <person name="Lam J.Y.W."/>
            <person name="Siu G.K.H."/>
        </authorList>
    </citation>
    <scope>NUCLEOTIDE SEQUENCE</scope>
    <source>
        <strain evidence="2">R131</strain>
    </source>
</reference>
<dbReference type="Gene3D" id="3.40.50.720">
    <property type="entry name" value="NAD(P)-binding Rossmann-like Domain"/>
    <property type="match status" value="1"/>
</dbReference>
<dbReference type="Pfam" id="PF03435">
    <property type="entry name" value="Sacchrp_dh_NADP"/>
    <property type="match status" value="1"/>
</dbReference>
<dbReference type="InterPro" id="IPR005097">
    <property type="entry name" value="Sacchrp_dh_NADP-bd"/>
</dbReference>
<gene>
    <name evidence="2" type="ORF">SAC06_03745</name>
</gene>